<dbReference type="KEGG" id="cfm:BJL90_18035"/>
<proteinExistence type="predicted"/>
<dbReference type="InterPro" id="IPR046559">
    <property type="entry name" value="DUF6713"/>
</dbReference>
<sequence>MELTLNTIFILNLSFLLLHEMDAIRNKEWKMFIYLKNMEDDKAYQIFTVMHLPIYVVMLFVLVNYFSNLELMIYLILDLFLIFHSIIHYIFKRHSENNFNSSFSKIIIYSMGVASVIHLCGLIVR</sequence>
<feature type="transmembrane region" description="Helical" evidence="1">
    <location>
        <begin position="103"/>
        <end position="124"/>
    </location>
</feature>
<feature type="transmembrane region" description="Helical" evidence="1">
    <location>
        <begin position="72"/>
        <end position="91"/>
    </location>
</feature>
<evidence type="ECO:0000256" key="1">
    <source>
        <dbReference type="SAM" id="Phobius"/>
    </source>
</evidence>
<reference evidence="2 4" key="1">
    <citation type="submission" date="2016-10" db="EMBL/GenBank/DDBJ databases">
        <title>Complete Genome Sequence of Acetogen Clostridium formicoaceticum ATCC 27076.</title>
        <authorList>
            <person name="Bao T."/>
            <person name="Cheng C."/>
            <person name="Zhao J."/>
            <person name="Yang S.-T."/>
            <person name="Wang J."/>
            <person name="Wang M."/>
        </authorList>
    </citation>
    <scope>NUCLEOTIDE SEQUENCE [LARGE SCALE GENOMIC DNA]</scope>
    <source>
        <strain evidence="2 4">ATCC 27076</strain>
    </source>
</reference>
<name>A0AAC9WGP2_9CLOT</name>
<reference evidence="3 5" key="2">
    <citation type="submission" date="2017-03" db="EMBL/GenBank/DDBJ databases">
        <title>Complete sequence of Clostridium formicaceticum DSM 92.</title>
        <authorList>
            <person name="Poehlein A."/>
            <person name="Karl M."/>
            <person name="Bengelsdorf F.R."/>
            <person name="Duerre P."/>
            <person name="Daniel R."/>
        </authorList>
    </citation>
    <scope>NUCLEOTIDE SEQUENCE [LARGE SCALE GENOMIC DNA]</scope>
    <source>
        <strain evidence="3 5">DSM 92</strain>
    </source>
</reference>
<dbReference type="RefSeq" id="WP_070971332.1">
    <property type="nucleotide sequence ID" value="NZ_CP017603.1"/>
</dbReference>
<protein>
    <submittedName>
        <fullName evidence="3">Uncharacterized protein</fullName>
    </submittedName>
</protein>
<dbReference type="Pfam" id="PF20460">
    <property type="entry name" value="DUF6713"/>
    <property type="match status" value="1"/>
</dbReference>
<evidence type="ECO:0000313" key="5">
    <source>
        <dbReference type="Proteomes" id="UP000192478"/>
    </source>
</evidence>
<organism evidence="3 5">
    <name type="scientific">Clostridium formicaceticum</name>
    <dbReference type="NCBI Taxonomy" id="1497"/>
    <lineage>
        <taxon>Bacteria</taxon>
        <taxon>Bacillati</taxon>
        <taxon>Bacillota</taxon>
        <taxon>Clostridia</taxon>
        <taxon>Eubacteriales</taxon>
        <taxon>Clostridiaceae</taxon>
        <taxon>Clostridium</taxon>
    </lineage>
</organism>
<evidence type="ECO:0000313" key="4">
    <source>
        <dbReference type="Proteomes" id="UP000177894"/>
    </source>
</evidence>
<feature type="transmembrane region" description="Helical" evidence="1">
    <location>
        <begin position="6"/>
        <end position="24"/>
    </location>
</feature>
<feature type="transmembrane region" description="Helical" evidence="1">
    <location>
        <begin position="44"/>
        <end position="66"/>
    </location>
</feature>
<accession>A0AAC9WGP2</accession>
<evidence type="ECO:0000313" key="3">
    <source>
        <dbReference type="EMBL" id="ARE88167.1"/>
    </source>
</evidence>
<keyword evidence="1" id="KW-0472">Membrane</keyword>
<dbReference type="EMBL" id="CP020559">
    <property type="protein sequence ID" value="ARE88167.1"/>
    <property type="molecule type" value="Genomic_DNA"/>
</dbReference>
<keyword evidence="1" id="KW-1133">Transmembrane helix</keyword>
<dbReference type="Proteomes" id="UP000192478">
    <property type="component" value="Chromosome"/>
</dbReference>
<dbReference type="EMBL" id="CP017603">
    <property type="protein sequence ID" value="AOY77588.1"/>
    <property type="molecule type" value="Genomic_DNA"/>
</dbReference>
<dbReference type="Proteomes" id="UP000177894">
    <property type="component" value="Chromosome"/>
</dbReference>
<keyword evidence="1" id="KW-0812">Transmembrane</keyword>
<gene>
    <name evidence="2" type="ORF">BJL90_18035</name>
    <name evidence="3" type="ORF">CLFO_25680</name>
</gene>
<evidence type="ECO:0000313" key="2">
    <source>
        <dbReference type="EMBL" id="AOY77588.1"/>
    </source>
</evidence>
<keyword evidence="4" id="KW-1185">Reference proteome</keyword>
<dbReference type="AlphaFoldDB" id="A0AAC9WGP2"/>